<accession>A0ACC6QA47</accession>
<dbReference type="Proteomes" id="UP001375539">
    <property type="component" value="Unassembled WGS sequence"/>
</dbReference>
<reference evidence="1" key="1">
    <citation type="submission" date="2024-03" db="EMBL/GenBank/DDBJ databases">
        <title>Novel Streptomyces species of biotechnological and ecological value are a feature of Machair soil.</title>
        <authorList>
            <person name="Prole J.R."/>
            <person name="Goodfellow M."/>
            <person name="Allenby N."/>
            <person name="Ward A.C."/>
        </authorList>
    </citation>
    <scope>NUCLEOTIDE SEQUENCE</scope>
    <source>
        <strain evidence="1">MS1.AVA.4</strain>
    </source>
</reference>
<dbReference type="EMBL" id="JBBKAI010000002">
    <property type="protein sequence ID" value="MEJ8655313.1"/>
    <property type="molecule type" value="Genomic_DNA"/>
</dbReference>
<protein>
    <submittedName>
        <fullName evidence="1">DUF952 domain-containing protein</fullName>
    </submittedName>
</protein>
<gene>
    <name evidence="1" type="ORF">WKI58_02020</name>
</gene>
<proteinExistence type="predicted"/>
<sequence>MIMHVVALDDWLAIPERAYAPASLSAEGFVHCSPDEATTLAVVDAYYRDVPGPLMALLIDETKLLAPVRLEPAGSAPPPGVAPGTLFPHVYGPIDRTAVEGMVEIQRDGTGRAVGFTPWA</sequence>
<evidence type="ECO:0000313" key="2">
    <source>
        <dbReference type="Proteomes" id="UP001375539"/>
    </source>
</evidence>
<comment type="caution">
    <text evidence="1">The sequence shown here is derived from an EMBL/GenBank/DDBJ whole genome shotgun (WGS) entry which is preliminary data.</text>
</comment>
<name>A0ACC6QA47_9ACTN</name>
<keyword evidence="2" id="KW-1185">Reference proteome</keyword>
<organism evidence="1 2">
    <name type="scientific">Streptomyces pratisoli</name>
    <dbReference type="NCBI Taxonomy" id="3139917"/>
    <lineage>
        <taxon>Bacteria</taxon>
        <taxon>Bacillati</taxon>
        <taxon>Actinomycetota</taxon>
        <taxon>Actinomycetes</taxon>
        <taxon>Kitasatosporales</taxon>
        <taxon>Streptomycetaceae</taxon>
        <taxon>Streptomyces</taxon>
    </lineage>
</organism>
<evidence type="ECO:0000313" key="1">
    <source>
        <dbReference type="EMBL" id="MEJ8655313.1"/>
    </source>
</evidence>